<evidence type="ECO:0000256" key="7">
    <source>
        <dbReference type="ARBA" id="ARBA00023033"/>
    </source>
</evidence>
<evidence type="ECO:0000256" key="1">
    <source>
        <dbReference type="ARBA" id="ARBA00001971"/>
    </source>
</evidence>
<dbReference type="GO" id="GO:0006082">
    <property type="term" value="P:organic acid metabolic process"/>
    <property type="evidence" value="ECO:0007669"/>
    <property type="project" value="TreeGrafter"/>
</dbReference>
<evidence type="ECO:0000256" key="8">
    <source>
        <dbReference type="SAM" id="MobiDB-lite"/>
    </source>
</evidence>
<evidence type="ECO:0000313" key="11">
    <source>
        <dbReference type="Proteomes" id="UP000440578"/>
    </source>
</evidence>
<evidence type="ECO:0000256" key="3">
    <source>
        <dbReference type="ARBA" id="ARBA00022617"/>
    </source>
</evidence>
<dbReference type="EMBL" id="VIIS01001989">
    <property type="protein sequence ID" value="KAF0290000.1"/>
    <property type="molecule type" value="Genomic_DNA"/>
</dbReference>
<dbReference type="GO" id="GO:0008395">
    <property type="term" value="F:steroid hydroxylase activity"/>
    <property type="evidence" value="ECO:0007669"/>
    <property type="project" value="TreeGrafter"/>
</dbReference>
<name>A0A6A4VFF3_AMPAM</name>
<accession>A0A6A4VFF3</accession>
<keyword evidence="11" id="KW-1185">Reference proteome</keyword>
<evidence type="ECO:0000256" key="5">
    <source>
        <dbReference type="ARBA" id="ARBA00023002"/>
    </source>
</evidence>
<keyword evidence="5" id="KW-0560">Oxidoreductase</keyword>
<protein>
    <submittedName>
        <fullName evidence="10">Farnesoate epoxidase</fullName>
    </submittedName>
</protein>
<dbReference type="Gene3D" id="1.10.630.10">
    <property type="entry name" value="Cytochrome P450"/>
    <property type="match status" value="1"/>
</dbReference>
<keyword evidence="4" id="KW-0479">Metal-binding</keyword>
<dbReference type="InterPro" id="IPR036396">
    <property type="entry name" value="Cyt_P450_sf"/>
</dbReference>
<reference evidence="10 11" key="1">
    <citation type="submission" date="2019-07" db="EMBL/GenBank/DDBJ databases">
        <title>Draft genome assembly of a fouling barnacle, Amphibalanus amphitrite (Darwin, 1854): The first reference genome for Thecostraca.</title>
        <authorList>
            <person name="Kim W."/>
        </authorList>
    </citation>
    <scope>NUCLEOTIDE SEQUENCE [LARGE SCALE GENOMIC DNA]</scope>
    <source>
        <strain evidence="10">SNU_AA5</strain>
        <tissue evidence="10">Soma without cirri and trophi</tissue>
    </source>
</reference>
<dbReference type="Proteomes" id="UP000440578">
    <property type="component" value="Unassembled WGS sequence"/>
</dbReference>
<dbReference type="PANTHER" id="PTHR24300:SF376">
    <property type="entry name" value="CYTOCHROME P450 15A1"/>
    <property type="match status" value="1"/>
</dbReference>
<organism evidence="10 11">
    <name type="scientific">Amphibalanus amphitrite</name>
    <name type="common">Striped barnacle</name>
    <name type="synonym">Balanus amphitrite</name>
    <dbReference type="NCBI Taxonomy" id="1232801"/>
    <lineage>
        <taxon>Eukaryota</taxon>
        <taxon>Metazoa</taxon>
        <taxon>Ecdysozoa</taxon>
        <taxon>Arthropoda</taxon>
        <taxon>Crustacea</taxon>
        <taxon>Multicrustacea</taxon>
        <taxon>Cirripedia</taxon>
        <taxon>Thoracica</taxon>
        <taxon>Thoracicalcarea</taxon>
        <taxon>Balanomorpha</taxon>
        <taxon>Balanoidea</taxon>
        <taxon>Balanidae</taxon>
        <taxon>Amphibalaninae</taxon>
        <taxon>Amphibalanus</taxon>
    </lineage>
</organism>
<evidence type="ECO:0000256" key="6">
    <source>
        <dbReference type="ARBA" id="ARBA00023004"/>
    </source>
</evidence>
<keyword evidence="7" id="KW-0503">Monooxygenase</keyword>
<evidence type="ECO:0000256" key="9">
    <source>
        <dbReference type="SAM" id="SignalP"/>
    </source>
</evidence>
<comment type="caution">
    <text evidence="10">The sequence shown here is derived from an EMBL/GenBank/DDBJ whole genome shotgun (WGS) entry which is preliminary data.</text>
</comment>
<dbReference type="AlphaFoldDB" id="A0A6A4VFF3"/>
<evidence type="ECO:0000256" key="4">
    <source>
        <dbReference type="ARBA" id="ARBA00022723"/>
    </source>
</evidence>
<dbReference type="OrthoDB" id="3934656at2759"/>
<dbReference type="SUPFAM" id="SSF48264">
    <property type="entry name" value="Cytochrome P450"/>
    <property type="match status" value="1"/>
</dbReference>
<feature type="signal peptide" evidence="9">
    <location>
        <begin position="1"/>
        <end position="20"/>
    </location>
</feature>
<proteinExistence type="inferred from homology"/>
<dbReference type="GO" id="GO:0005506">
    <property type="term" value="F:iron ion binding"/>
    <property type="evidence" value="ECO:0007669"/>
    <property type="project" value="InterPro"/>
</dbReference>
<keyword evidence="6" id="KW-0408">Iron</keyword>
<evidence type="ECO:0000256" key="2">
    <source>
        <dbReference type="ARBA" id="ARBA00010617"/>
    </source>
</evidence>
<dbReference type="GO" id="GO:0016712">
    <property type="term" value="F:oxidoreductase activity, acting on paired donors, with incorporation or reduction of molecular oxygen, reduced flavin or flavoprotein as one donor, and incorporation of one atom of oxygen"/>
    <property type="evidence" value="ECO:0007669"/>
    <property type="project" value="TreeGrafter"/>
</dbReference>
<sequence length="200" mass="22958">MWLPLVALLLLLLLLWIRRPQRPDRFPPGPAPFLIFGNIDFVNETRKGNIRPLIAKCRKEFGDIFSILLPTGQRAVHLVNFDLIKESCAMPEFSGRPFLFSALVRTYQQKLGIIFNEGPTWKEHRRFTLRHLRDLGFGKQSMEGVVLDEFENLAQEMEKKIGLAADHPQRPLQHHGPQRPLADGGQQESRIPTALTERCC</sequence>
<evidence type="ECO:0000313" key="10">
    <source>
        <dbReference type="EMBL" id="KAF0290000.1"/>
    </source>
</evidence>
<gene>
    <name evidence="10" type="primary">CYP15C1_1</name>
    <name evidence="10" type="ORF">FJT64_011787</name>
</gene>
<dbReference type="GO" id="GO:0006805">
    <property type="term" value="P:xenobiotic metabolic process"/>
    <property type="evidence" value="ECO:0007669"/>
    <property type="project" value="TreeGrafter"/>
</dbReference>
<dbReference type="InterPro" id="IPR050182">
    <property type="entry name" value="Cytochrome_P450_fam2"/>
</dbReference>
<dbReference type="GO" id="GO:0005737">
    <property type="term" value="C:cytoplasm"/>
    <property type="evidence" value="ECO:0007669"/>
    <property type="project" value="TreeGrafter"/>
</dbReference>
<dbReference type="InterPro" id="IPR001128">
    <property type="entry name" value="Cyt_P450"/>
</dbReference>
<dbReference type="Pfam" id="PF00067">
    <property type="entry name" value="p450"/>
    <property type="match status" value="1"/>
</dbReference>
<comment type="cofactor">
    <cofactor evidence="1">
        <name>heme</name>
        <dbReference type="ChEBI" id="CHEBI:30413"/>
    </cofactor>
</comment>
<keyword evidence="3" id="KW-0349">Heme</keyword>
<comment type="similarity">
    <text evidence="2">Belongs to the cytochrome P450 family.</text>
</comment>
<dbReference type="GO" id="GO:0020037">
    <property type="term" value="F:heme binding"/>
    <property type="evidence" value="ECO:0007669"/>
    <property type="project" value="InterPro"/>
</dbReference>
<feature type="region of interest" description="Disordered" evidence="8">
    <location>
        <begin position="168"/>
        <end position="200"/>
    </location>
</feature>
<feature type="chain" id="PRO_5025430386" evidence="9">
    <location>
        <begin position="21"/>
        <end position="200"/>
    </location>
</feature>
<keyword evidence="9" id="KW-0732">Signal</keyword>
<dbReference type="PANTHER" id="PTHR24300">
    <property type="entry name" value="CYTOCHROME P450 508A4-RELATED"/>
    <property type="match status" value="1"/>
</dbReference>